<dbReference type="AlphaFoldDB" id="A0A4T0X0Q9"/>
<keyword evidence="6" id="KW-0548">Nucleotidyltransferase</keyword>
<dbReference type="GO" id="GO:0003677">
    <property type="term" value="F:DNA binding"/>
    <property type="evidence" value="ECO:0007669"/>
    <property type="project" value="UniProtKB-KW"/>
</dbReference>
<keyword evidence="25" id="KW-1185">Reference proteome</keyword>
<dbReference type="InterPro" id="IPR012337">
    <property type="entry name" value="RNaseH-like_sf"/>
</dbReference>
<keyword evidence="13" id="KW-0229">DNA integration</keyword>
<evidence type="ECO:0000256" key="20">
    <source>
        <dbReference type="ARBA" id="ARBA00048173"/>
    </source>
</evidence>
<keyword evidence="3" id="KW-0963">Cytoplasm</keyword>
<evidence type="ECO:0000313" key="25">
    <source>
        <dbReference type="Proteomes" id="UP000307173"/>
    </source>
</evidence>
<dbReference type="InterPro" id="IPR039537">
    <property type="entry name" value="Retrotran_Ty1/copia-like"/>
</dbReference>
<evidence type="ECO:0000256" key="6">
    <source>
        <dbReference type="ARBA" id="ARBA00022695"/>
    </source>
</evidence>
<evidence type="ECO:0000256" key="4">
    <source>
        <dbReference type="ARBA" id="ARBA00022578"/>
    </source>
</evidence>
<dbReference type="InterPro" id="IPR001584">
    <property type="entry name" value="Integrase_cat-core"/>
</dbReference>
<evidence type="ECO:0000256" key="15">
    <source>
        <dbReference type="ARBA" id="ARBA00022932"/>
    </source>
</evidence>
<name>A0A4T0X0Q9_9ASCO</name>
<dbReference type="GO" id="GO:0003887">
    <property type="term" value="F:DNA-directed DNA polymerase activity"/>
    <property type="evidence" value="ECO:0007669"/>
    <property type="project" value="UniProtKB-KW"/>
</dbReference>
<dbReference type="GO" id="GO:0004523">
    <property type="term" value="F:RNA-DNA hybrid ribonuclease activity"/>
    <property type="evidence" value="ECO:0007669"/>
    <property type="project" value="UniProtKB-EC"/>
</dbReference>
<dbReference type="OrthoDB" id="4037325at2759"/>
<evidence type="ECO:0000256" key="2">
    <source>
        <dbReference type="ARBA" id="ARBA00004496"/>
    </source>
</evidence>
<comment type="catalytic activity">
    <reaction evidence="20">
        <text>DNA(n) + a 2'-deoxyribonucleoside 5'-triphosphate = DNA(n+1) + diphosphate</text>
        <dbReference type="Rhea" id="RHEA:22508"/>
        <dbReference type="Rhea" id="RHEA-COMP:17339"/>
        <dbReference type="Rhea" id="RHEA-COMP:17340"/>
        <dbReference type="ChEBI" id="CHEBI:33019"/>
        <dbReference type="ChEBI" id="CHEBI:61560"/>
        <dbReference type="ChEBI" id="CHEBI:173112"/>
        <dbReference type="EC" id="2.7.7.49"/>
    </reaction>
</comment>
<evidence type="ECO:0000256" key="16">
    <source>
        <dbReference type="ARBA" id="ARBA00023125"/>
    </source>
</evidence>
<evidence type="ECO:0000256" key="12">
    <source>
        <dbReference type="ARBA" id="ARBA00022884"/>
    </source>
</evidence>
<keyword evidence="7" id="KW-0540">Nuclease</keyword>
<gene>
    <name evidence="24" type="ORF">CANINC_002604</name>
</gene>
<dbReference type="GO" id="GO:0006310">
    <property type="term" value="P:DNA recombination"/>
    <property type="evidence" value="ECO:0007669"/>
    <property type="project" value="UniProtKB-KW"/>
</dbReference>
<keyword evidence="17" id="KW-0233">DNA recombination</keyword>
<evidence type="ECO:0000256" key="8">
    <source>
        <dbReference type="ARBA" id="ARBA00022723"/>
    </source>
</evidence>
<sequence>MLNQQDVYARREKGKTLKYKLYFKQNSIPLTTFLNVKCLHVDQLIKSKLKKGKIFNLHAKLGHINPNYIKNAFEKGTIVGGATKKHIEQMIDYFKNHDCESCLLSKSRRKNAIPGSRDKYKYKSPFDLVYTDICQVRDTRSTKAPIYFVTFKCGVTGYLKVYPMLNKSEVIKHIEHYVNWVKNQFLDKNYSVKHLFSDQGSEYLSKANRKTLNKYGITTHVTAVYTPTSNGVAERTNLTLMNDTRAMLFSSKLPTYFWWEAAEYAILLRDHMWNESLNDSPAGFLGYAPLDTHNLHEFGEICYVNLALPQIGNNLEGDSKLLSRAAVSIYLGPSELTFGHKIFIPKHDGKIKSGIFTEATSVKFSKQNTLYLDSGFTDSEISNTIYSILDNPLVIEYDDPSIAIPIKYVPENTHYSNDINNEHNENHNQSSSDDGSISDDSLTANEVYERESILSSNDEDYEDADYYIPDSTLNRIIKSDELGEGGRVKINQDKIINELNKSEFNIEDFKKYVEGYMKLKADESNSAFTDKGGDVLLPSLDVETNNHTAFSQEGDLEAVPQLLSPEDYDLQGSLDPKSPDVTSTDQDFTQELIISEPQTVVAADQFSMETTEPNADDSLPTFEGDKVVDDLSISKTEAAPNMNNYNISTSKLQQRLATLFLCCKP</sequence>
<keyword evidence="9" id="KW-0255">Endonuclease</keyword>
<keyword evidence="16" id="KW-0238">DNA-binding</keyword>
<comment type="catalytic activity">
    <reaction evidence="21">
        <text>DNA(n) + a 2'-deoxyribonucleoside 5'-triphosphate = DNA(n+1) + diphosphate</text>
        <dbReference type="Rhea" id="RHEA:22508"/>
        <dbReference type="Rhea" id="RHEA-COMP:17339"/>
        <dbReference type="Rhea" id="RHEA-COMP:17340"/>
        <dbReference type="ChEBI" id="CHEBI:33019"/>
        <dbReference type="ChEBI" id="CHEBI:61560"/>
        <dbReference type="ChEBI" id="CHEBI:173112"/>
        <dbReference type="EC" id="2.7.7.7"/>
    </reaction>
</comment>
<protein>
    <recommendedName>
        <fullName evidence="23">Integrase catalytic domain-containing protein</fullName>
    </recommendedName>
</protein>
<evidence type="ECO:0000256" key="5">
    <source>
        <dbReference type="ARBA" id="ARBA00022679"/>
    </source>
</evidence>
<dbReference type="EMBL" id="SELW01000413">
    <property type="protein sequence ID" value="TID28243.1"/>
    <property type="molecule type" value="Genomic_DNA"/>
</dbReference>
<evidence type="ECO:0000256" key="7">
    <source>
        <dbReference type="ARBA" id="ARBA00022722"/>
    </source>
</evidence>
<evidence type="ECO:0000256" key="17">
    <source>
        <dbReference type="ARBA" id="ARBA00023172"/>
    </source>
</evidence>
<keyword evidence="8" id="KW-0479">Metal-binding</keyword>
<evidence type="ECO:0000256" key="18">
    <source>
        <dbReference type="ARBA" id="ARBA00025590"/>
    </source>
</evidence>
<reference evidence="24 25" key="1">
    <citation type="journal article" date="2019" name="Front. Genet.">
        <title>Whole-Genome Sequencing of the Opportunistic Yeast Pathogen Candida inconspicua Uncovers Its Hybrid Origin.</title>
        <authorList>
            <person name="Mixao V."/>
            <person name="Hansen A.P."/>
            <person name="Saus E."/>
            <person name="Boekhout T."/>
            <person name="Lass-Florl C."/>
            <person name="Gabaldon T."/>
        </authorList>
    </citation>
    <scope>NUCLEOTIDE SEQUENCE [LARGE SCALE GENOMIC DNA]</scope>
    <source>
        <strain evidence="24 25">CBS 180</strain>
    </source>
</reference>
<feature type="region of interest" description="Disordered" evidence="22">
    <location>
        <begin position="415"/>
        <end position="440"/>
    </location>
</feature>
<dbReference type="Proteomes" id="UP000307173">
    <property type="component" value="Unassembled WGS sequence"/>
</dbReference>
<dbReference type="InterPro" id="IPR036397">
    <property type="entry name" value="RNaseH_sf"/>
</dbReference>
<dbReference type="GO" id="GO:0015074">
    <property type="term" value="P:DNA integration"/>
    <property type="evidence" value="ECO:0007669"/>
    <property type="project" value="UniProtKB-KW"/>
</dbReference>
<feature type="domain" description="Integrase catalytic" evidence="23">
    <location>
        <begin position="121"/>
        <end position="297"/>
    </location>
</feature>
<dbReference type="GO" id="GO:0003964">
    <property type="term" value="F:RNA-directed DNA polymerase activity"/>
    <property type="evidence" value="ECO:0007669"/>
    <property type="project" value="UniProtKB-KW"/>
</dbReference>
<dbReference type="GO" id="GO:0005634">
    <property type="term" value="C:nucleus"/>
    <property type="evidence" value="ECO:0007669"/>
    <property type="project" value="UniProtKB-ARBA"/>
</dbReference>
<comment type="function">
    <text evidence="19">Integrase (IN) targets the VLP to the nucleus, where a subparticle preintegration complex (PIC) containing at least integrase and the newly synthesized dsDNA copy of the retrotransposon must transit the nuclear membrane. Once in the nucleus, integrase performs the integration of the dsDNA into the host genome.</text>
</comment>
<dbReference type="Gene3D" id="3.30.420.10">
    <property type="entry name" value="Ribonuclease H-like superfamily/Ribonuclease H"/>
    <property type="match status" value="1"/>
</dbReference>
<organism evidence="24 25">
    <name type="scientific">Pichia inconspicua</name>
    <dbReference type="NCBI Taxonomy" id="52247"/>
    <lineage>
        <taxon>Eukaryota</taxon>
        <taxon>Fungi</taxon>
        <taxon>Dikarya</taxon>
        <taxon>Ascomycota</taxon>
        <taxon>Saccharomycotina</taxon>
        <taxon>Pichiomycetes</taxon>
        <taxon>Pichiales</taxon>
        <taxon>Pichiaceae</taxon>
        <taxon>Pichia</taxon>
    </lineage>
</organism>
<evidence type="ECO:0000259" key="23">
    <source>
        <dbReference type="PROSITE" id="PS50994"/>
    </source>
</evidence>
<dbReference type="GO" id="GO:0046872">
    <property type="term" value="F:metal ion binding"/>
    <property type="evidence" value="ECO:0007669"/>
    <property type="project" value="UniProtKB-KW"/>
</dbReference>
<comment type="caution">
    <text evidence="24">The sequence shown here is derived from an EMBL/GenBank/DDBJ whole genome shotgun (WGS) entry which is preliminary data.</text>
</comment>
<keyword evidence="11" id="KW-0460">Magnesium</keyword>
<dbReference type="PANTHER" id="PTHR42648">
    <property type="entry name" value="TRANSPOSASE, PUTATIVE-RELATED"/>
    <property type="match status" value="1"/>
</dbReference>
<keyword evidence="14" id="KW-0695">RNA-directed DNA polymerase</keyword>
<keyword evidence="12" id="KW-0694">RNA-binding</keyword>
<comment type="function">
    <text evidence="18">Reverse transcriptase/ribonuclease H (RT) is a multifunctional enzyme that catalyzes the conversion of the retro-elements RNA genome into dsDNA within the VLP. The enzyme displays a DNA polymerase activity that can copy either DNA or RNA templates, and a ribonuclease H (RNase H) activity that cleaves the RNA strand of RNA-DNA heteroduplexes during plus-strand synthesis and hydrolyzes RNA primers. The conversion leads to a linear dsDNA copy of the retrotransposon that includes long terminal repeats (LTRs) at both ends.</text>
</comment>
<accession>A0A4T0X0Q9</accession>
<evidence type="ECO:0000256" key="3">
    <source>
        <dbReference type="ARBA" id="ARBA00022490"/>
    </source>
</evidence>
<evidence type="ECO:0000256" key="14">
    <source>
        <dbReference type="ARBA" id="ARBA00022918"/>
    </source>
</evidence>
<keyword evidence="4" id="KW-0815">Transposition</keyword>
<dbReference type="GO" id="GO:0032196">
    <property type="term" value="P:transposition"/>
    <property type="evidence" value="ECO:0007669"/>
    <property type="project" value="UniProtKB-KW"/>
</dbReference>
<evidence type="ECO:0000256" key="21">
    <source>
        <dbReference type="ARBA" id="ARBA00049244"/>
    </source>
</evidence>
<keyword evidence="10" id="KW-0378">Hydrolase</keyword>
<evidence type="ECO:0000256" key="11">
    <source>
        <dbReference type="ARBA" id="ARBA00022842"/>
    </source>
</evidence>
<dbReference type="GO" id="GO:0005737">
    <property type="term" value="C:cytoplasm"/>
    <property type="evidence" value="ECO:0007669"/>
    <property type="project" value="UniProtKB-SubCell"/>
</dbReference>
<dbReference type="PANTHER" id="PTHR42648:SF11">
    <property type="entry name" value="TRANSPOSON TY4-P GAG-POL POLYPROTEIN"/>
    <property type="match status" value="1"/>
</dbReference>
<evidence type="ECO:0000256" key="9">
    <source>
        <dbReference type="ARBA" id="ARBA00022759"/>
    </source>
</evidence>
<dbReference type="PROSITE" id="PS50994">
    <property type="entry name" value="INTEGRASE"/>
    <property type="match status" value="1"/>
</dbReference>
<comment type="subcellular location">
    <subcellularLocation>
        <location evidence="2">Cytoplasm</location>
    </subcellularLocation>
</comment>
<proteinExistence type="predicted"/>
<feature type="compositionally biased region" description="Low complexity" evidence="22">
    <location>
        <begin position="427"/>
        <end position="440"/>
    </location>
</feature>
<evidence type="ECO:0000256" key="1">
    <source>
        <dbReference type="ARBA" id="ARBA00000077"/>
    </source>
</evidence>
<dbReference type="SUPFAM" id="SSF53098">
    <property type="entry name" value="Ribonuclease H-like"/>
    <property type="match status" value="1"/>
</dbReference>
<evidence type="ECO:0000256" key="22">
    <source>
        <dbReference type="SAM" id="MobiDB-lite"/>
    </source>
</evidence>
<evidence type="ECO:0000256" key="13">
    <source>
        <dbReference type="ARBA" id="ARBA00022908"/>
    </source>
</evidence>
<keyword evidence="5" id="KW-0808">Transferase</keyword>
<evidence type="ECO:0000256" key="19">
    <source>
        <dbReference type="ARBA" id="ARBA00025615"/>
    </source>
</evidence>
<keyword evidence="15" id="KW-0239">DNA-directed DNA polymerase</keyword>
<evidence type="ECO:0000313" key="24">
    <source>
        <dbReference type="EMBL" id="TID28243.1"/>
    </source>
</evidence>
<dbReference type="GO" id="GO:0003723">
    <property type="term" value="F:RNA binding"/>
    <property type="evidence" value="ECO:0007669"/>
    <property type="project" value="UniProtKB-KW"/>
</dbReference>
<evidence type="ECO:0000256" key="10">
    <source>
        <dbReference type="ARBA" id="ARBA00022801"/>
    </source>
</evidence>
<comment type="catalytic activity">
    <reaction evidence="1">
        <text>Endonucleolytic cleavage to 5'-phosphomonoester.</text>
        <dbReference type="EC" id="3.1.26.4"/>
    </reaction>
</comment>
<dbReference type="STRING" id="52247.A0A4T0X0Q9"/>